<dbReference type="EMBL" id="CP118615">
    <property type="protein sequence ID" value="WDZ83725.1"/>
    <property type="molecule type" value="Genomic_DNA"/>
</dbReference>
<evidence type="ECO:0000313" key="2">
    <source>
        <dbReference type="EMBL" id="WDZ83725.1"/>
    </source>
</evidence>
<feature type="signal peptide" evidence="1">
    <location>
        <begin position="1"/>
        <end position="23"/>
    </location>
</feature>
<accession>A0ABY7ZLA6</accession>
<dbReference type="PROSITE" id="PS51257">
    <property type="entry name" value="PROKAR_LIPOPROTEIN"/>
    <property type="match status" value="1"/>
</dbReference>
<sequence length="294" mass="29917">MMIRRSGRLAIVPLLVLLGTACAQQGGATGAGKPDAAAPSYPADALVFRMGQVGGFVTPAALASRLPEVSVYGDGRVIVQGPVTLAYPGPALPNLRVGSIAAAEVENLVALAREHGVDGGTDVGSPSVADAPSTSFTLLGANGVEHLEVPALGEATDAVGGLTPDQRSARAELRTFVESLTSPSGPLAAVQGEQARPYLPTVVAAVAEAWVPDGAVGGQPEVRWPGPTLPGDELTANLGLGCVTVTGDGVRTVLAAAADANAATPWTSDGRRWRLTLRPLLPDETDCRDLADNR</sequence>
<gene>
    <name evidence="2" type="ORF">PVK37_25165</name>
</gene>
<name>A0ABY7ZLA6_9ACTN</name>
<evidence type="ECO:0000256" key="1">
    <source>
        <dbReference type="SAM" id="SignalP"/>
    </source>
</evidence>
<protein>
    <submittedName>
        <fullName evidence="2">Uncharacterized protein</fullName>
    </submittedName>
</protein>
<keyword evidence="3" id="KW-1185">Reference proteome</keyword>
<evidence type="ECO:0000313" key="3">
    <source>
        <dbReference type="Proteomes" id="UP001219605"/>
    </source>
</evidence>
<keyword evidence="1" id="KW-0732">Signal</keyword>
<organism evidence="2 3">
    <name type="scientific">Micromonospora cathayae</name>
    <dbReference type="NCBI Taxonomy" id="3028804"/>
    <lineage>
        <taxon>Bacteria</taxon>
        <taxon>Bacillati</taxon>
        <taxon>Actinomycetota</taxon>
        <taxon>Actinomycetes</taxon>
        <taxon>Micromonosporales</taxon>
        <taxon>Micromonosporaceae</taxon>
        <taxon>Micromonospora</taxon>
    </lineage>
</organism>
<dbReference type="Proteomes" id="UP001219605">
    <property type="component" value="Chromosome"/>
</dbReference>
<dbReference type="RefSeq" id="WP_275030283.1">
    <property type="nucleotide sequence ID" value="NZ_CP118615.1"/>
</dbReference>
<proteinExistence type="predicted"/>
<reference evidence="2 3" key="1">
    <citation type="submission" date="2023-02" db="EMBL/GenBank/DDBJ databases">
        <authorList>
            <person name="Mo P."/>
        </authorList>
    </citation>
    <scope>NUCLEOTIDE SEQUENCE [LARGE SCALE GENOMIC DNA]</scope>
    <source>
        <strain evidence="2 3">HUAS 3</strain>
    </source>
</reference>
<feature type="chain" id="PRO_5046762377" evidence="1">
    <location>
        <begin position="24"/>
        <end position="294"/>
    </location>
</feature>